<dbReference type="Gene3D" id="3.40.50.12780">
    <property type="entry name" value="N-terminal domain of ligase-like"/>
    <property type="match status" value="1"/>
</dbReference>
<feature type="domain" description="AMP-binding enzyme C-terminal" evidence="4">
    <location>
        <begin position="554"/>
        <end position="654"/>
    </location>
</feature>
<dbReference type="Pfam" id="PF13193">
    <property type="entry name" value="AMP-binding_C"/>
    <property type="match status" value="1"/>
</dbReference>
<dbReference type="InterPro" id="IPR032387">
    <property type="entry name" value="ACAS_N"/>
</dbReference>
<dbReference type="InterPro" id="IPR000873">
    <property type="entry name" value="AMP-dep_synth/lig_dom"/>
</dbReference>
<dbReference type="OrthoDB" id="1706066at2759"/>
<gene>
    <name evidence="6" type="ORF">GX51_07326</name>
</gene>
<evidence type="ECO:0000313" key="6">
    <source>
        <dbReference type="EMBL" id="PGG97462.1"/>
    </source>
</evidence>
<dbReference type="AlphaFoldDB" id="A0A2B7WLG6"/>
<evidence type="ECO:0000259" key="3">
    <source>
        <dbReference type="Pfam" id="PF00501"/>
    </source>
</evidence>
<name>A0A2B7WLG6_9EURO</name>
<evidence type="ECO:0000259" key="5">
    <source>
        <dbReference type="Pfam" id="PF16177"/>
    </source>
</evidence>
<proteinExistence type="inferred from homology"/>
<reference evidence="6 7" key="1">
    <citation type="submission" date="2017-10" db="EMBL/GenBank/DDBJ databases">
        <title>Comparative genomics in systemic dimorphic fungi from Ajellomycetaceae.</title>
        <authorList>
            <person name="Munoz J.F."/>
            <person name="Mcewen J.G."/>
            <person name="Clay O.K."/>
            <person name="Cuomo C.A."/>
        </authorList>
    </citation>
    <scope>NUCLEOTIDE SEQUENCE [LARGE SCALE GENOMIC DNA]</scope>
    <source>
        <strain evidence="6 7">UAMH130</strain>
    </source>
</reference>
<keyword evidence="7" id="KW-1185">Reference proteome</keyword>
<sequence>MASHPQDKTQSLSLRSLEKFWSHHAAQLHWHKPPSASLRRSTKTLPASGISHEHWSWFPDGEISTTYNCVDRHVLSGHGDNVAIIYESPVTGVKERYTYAQLLDEVEVLAGVLREEGVRRGDVVLIYMPMVPAALFAALAVTRLGAIHAAVFGGFAATSLAQRIEASKPRAIMTASCGIEGNKGVVDYRPLVEGAIAKSSWKPEKVIIWQRDQLRWEPMLKLEGQRNWQRIVKSGRGRNIRAAPVPVKSNEALYIIYTSGTTGLPKGVIREAGGHAVGLNLSIKYLFDIKGPGDVMFCASDIGWVVGHSYILYAPLLAGATTVLYEGKPVGTPDAGSFWRIIEEHRVNAFFTAPTALRAIRKEDPEGHYFEQVGQRGGLKHLRALFLAGERSEPSIIRAYQDLLDKHAAPGAMVIDNWWSSESGSPMTGLALRGSIGLDHGSREEAHKPFPVKAGSAGKPMPGFDVRIVNDEGDEVPNGTMGNIVLAMPLAPTAFTTLFNDDERFYKGYLKRFAGRWVDTGDTGMVDEDGYVHVMARSDDIINVAAHRFSTGAIEQAILSHPDIAEASVVGIPDPLKGHLPFAFVQLRKTDPSSSSPSPSSSSNAAIPATPPPALFTSVNNLVRDQIGAIASLGGMIQNGGEGKAMIPKTRSGKTLRRVLRELVENAVEKGDFERAVNVPATVEDMEVVEVARGRVREYFMEREREKRAGRAKL</sequence>
<comment type="caution">
    <text evidence="6">The sequence shown here is derived from an EMBL/GenBank/DDBJ whole genome shotgun (WGS) entry which is preliminary data.</text>
</comment>
<dbReference type="InterPro" id="IPR045851">
    <property type="entry name" value="AMP-bd_C_sf"/>
</dbReference>
<evidence type="ECO:0000256" key="2">
    <source>
        <dbReference type="SAM" id="MobiDB-lite"/>
    </source>
</evidence>
<feature type="domain" description="AMP-dependent synthetase/ligase" evidence="3">
    <location>
        <begin position="76"/>
        <end position="488"/>
    </location>
</feature>
<feature type="domain" description="Acetyl-coenzyme A synthetase N-terminal" evidence="5">
    <location>
        <begin position="13"/>
        <end position="69"/>
    </location>
</feature>
<dbReference type="Pfam" id="PF00501">
    <property type="entry name" value="AMP-binding"/>
    <property type="match status" value="1"/>
</dbReference>
<dbReference type="PANTHER" id="PTHR43347:SF3">
    <property type="entry name" value="ACYL-COA SYNTHETASE SHORT-CHAIN FAMILY MEMBER 3, MITOCHONDRIAL"/>
    <property type="match status" value="1"/>
</dbReference>
<dbReference type="InterPro" id="IPR020845">
    <property type="entry name" value="AMP-binding_CS"/>
</dbReference>
<evidence type="ECO:0000313" key="7">
    <source>
        <dbReference type="Proteomes" id="UP000224080"/>
    </source>
</evidence>
<dbReference type="Pfam" id="PF16177">
    <property type="entry name" value="ACAS_N"/>
    <property type="match status" value="1"/>
</dbReference>
<evidence type="ECO:0000259" key="4">
    <source>
        <dbReference type="Pfam" id="PF13193"/>
    </source>
</evidence>
<dbReference type="InterPro" id="IPR025110">
    <property type="entry name" value="AMP-bd_C"/>
</dbReference>
<dbReference type="InterPro" id="IPR042099">
    <property type="entry name" value="ANL_N_sf"/>
</dbReference>
<feature type="region of interest" description="Disordered" evidence="2">
    <location>
        <begin position="589"/>
        <end position="610"/>
    </location>
</feature>
<comment type="similarity">
    <text evidence="1">Belongs to the ATP-dependent AMP-binding enzyme family.</text>
</comment>
<dbReference type="EMBL" id="PDNC01000143">
    <property type="protein sequence ID" value="PGG97462.1"/>
    <property type="molecule type" value="Genomic_DNA"/>
</dbReference>
<dbReference type="PROSITE" id="PS00455">
    <property type="entry name" value="AMP_BINDING"/>
    <property type="match status" value="1"/>
</dbReference>
<dbReference type="STRING" id="2060905.A0A2B7WLG6"/>
<organism evidence="6 7">
    <name type="scientific">Blastomyces parvus</name>
    <dbReference type="NCBI Taxonomy" id="2060905"/>
    <lineage>
        <taxon>Eukaryota</taxon>
        <taxon>Fungi</taxon>
        <taxon>Dikarya</taxon>
        <taxon>Ascomycota</taxon>
        <taxon>Pezizomycotina</taxon>
        <taxon>Eurotiomycetes</taxon>
        <taxon>Eurotiomycetidae</taxon>
        <taxon>Onygenales</taxon>
        <taxon>Ajellomycetaceae</taxon>
        <taxon>Blastomyces</taxon>
    </lineage>
</organism>
<evidence type="ECO:0000256" key="1">
    <source>
        <dbReference type="ARBA" id="ARBA00006432"/>
    </source>
</evidence>
<dbReference type="Proteomes" id="UP000224080">
    <property type="component" value="Unassembled WGS sequence"/>
</dbReference>
<accession>A0A2B7WLG6</accession>
<dbReference type="SUPFAM" id="SSF56801">
    <property type="entry name" value="Acetyl-CoA synthetase-like"/>
    <property type="match status" value="1"/>
</dbReference>
<feature type="compositionally biased region" description="Low complexity" evidence="2">
    <location>
        <begin position="592"/>
        <end position="608"/>
    </location>
</feature>
<dbReference type="GO" id="GO:0050218">
    <property type="term" value="F:propionate-CoA ligase activity"/>
    <property type="evidence" value="ECO:0007669"/>
    <property type="project" value="TreeGrafter"/>
</dbReference>
<dbReference type="Gene3D" id="3.30.300.30">
    <property type="match status" value="1"/>
</dbReference>
<protein>
    <submittedName>
        <fullName evidence="6">Propionyl-CoA synthetase</fullName>
    </submittedName>
</protein>
<dbReference type="PANTHER" id="PTHR43347">
    <property type="entry name" value="ACYL-COA SYNTHETASE"/>
    <property type="match status" value="1"/>
</dbReference>